<dbReference type="FunFam" id="3.30.300.30:FF:000008">
    <property type="entry name" value="2,3-dihydroxybenzoate-AMP ligase"/>
    <property type="match status" value="1"/>
</dbReference>
<dbReference type="EC" id="6.2.1.44" evidence="4"/>
<dbReference type="FunFam" id="3.40.50.12780:FF:000003">
    <property type="entry name" value="Long-chain-fatty-acid--CoA ligase FadD"/>
    <property type="match status" value="1"/>
</dbReference>
<reference evidence="8 9" key="1">
    <citation type="submission" date="2020-08" db="EMBL/GenBank/DDBJ databases">
        <title>Genomic Encyclopedia of Type Strains, Phase IV (KMG-IV): sequencing the most valuable type-strain genomes for metagenomic binning, comparative biology and taxonomic classification.</title>
        <authorList>
            <person name="Goeker M."/>
        </authorList>
    </citation>
    <scope>NUCLEOTIDE SEQUENCE [LARGE SCALE GENOMIC DNA]</scope>
    <source>
        <strain evidence="8 9">DSM 7465</strain>
    </source>
</reference>
<evidence type="ECO:0000256" key="1">
    <source>
        <dbReference type="ARBA" id="ARBA00006432"/>
    </source>
</evidence>
<dbReference type="PROSITE" id="PS00455">
    <property type="entry name" value="AMP_BINDING"/>
    <property type="match status" value="1"/>
</dbReference>
<evidence type="ECO:0000256" key="5">
    <source>
        <dbReference type="ARBA" id="ARBA00067668"/>
    </source>
</evidence>
<dbReference type="PANTHER" id="PTHR43201:SF5">
    <property type="entry name" value="MEDIUM-CHAIN ACYL-COA LIGASE ACSF2, MITOCHONDRIAL"/>
    <property type="match status" value="1"/>
</dbReference>
<comment type="similarity">
    <text evidence="1">Belongs to the ATP-dependent AMP-binding enzyme family.</text>
</comment>
<dbReference type="GO" id="GO:0006631">
    <property type="term" value="P:fatty acid metabolic process"/>
    <property type="evidence" value="ECO:0007669"/>
    <property type="project" value="TreeGrafter"/>
</dbReference>
<keyword evidence="2 8" id="KW-0436">Ligase</keyword>
<dbReference type="CDD" id="cd05917">
    <property type="entry name" value="FACL_like_2"/>
    <property type="match status" value="1"/>
</dbReference>
<evidence type="ECO:0000313" key="9">
    <source>
        <dbReference type="Proteomes" id="UP000575068"/>
    </source>
</evidence>
<keyword evidence="9" id="KW-1185">Reference proteome</keyword>
<dbReference type="EMBL" id="JACHOV010000002">
    <property type="protein sequence ID" value="MBB4640189.1"/>
    <property type="molecule type" value="Genomic_DNA"/>
</dbReference>
<dbReference type="AlphaFoldDB" id="A0A840HRC4"/>
<dbReference type="SUPFAM" id="SSF56801">
    <property type="entry name" value="Acetyl-CoA synthetase-like"/>
    <property type="match status" value="1"/>
</dbReference>
<dbReference type="PANTHER" id="PTHR43201">
    <property type="entry name" value="ACYL-COA SYNTHETASE"/>
    <property type="match status" value="1"/>
</dbReference>
<dbReference type="InterPro" id="IPR025110">
    <property type="entry name" value="AMP-bd_C"/>
</dbReference>
<evidence type="ECO:0000313" key="8">
    <source>
        <dbReference type="EMBL" id="MBB4640189.1"/>
    </source>
</evidence>
<dbReference type="RefSeq" id="WP_184474061.1">
    <property type="nucleotide sequence ID" value="NZ_JACHOV010000002.1"/>
</dbReference>
<feature type="domain" description="AMP-binding enzyme C-terminal" evidence="7">
    <location>
        <begin position="464"/>
        <end position="539"/>
    </location>
</feature>
<proteinExistence type="inferred from homology"/>
<dbReference type="GO" id="GO:0031956">
    <property type="term" value="F:medium-chain fatty acid-CoA ligase activity"/>
    <property type="evidence" value="ECO:0007669"/>
    <property type="project" value="TreeGrafter"/>
</dbReference>
<dbReference type="Gene3D" id="3.30.300.30">
    <property type="match status" value="1"/>
</dbReference>
<dbReference type="InterPro" id="IPR020845">
    <property type="entry name" value="AMP-binding_CS"/>
</dbReference>
<dbReference type="Gene3D" id="3.40.50.980">
    <property type="match status" value="2"/>
</dbReference>
<evidence type="ECO:0000259" key="6">
    <source>
        <dbReference type="Pfam" id="PF00501"/>
    </source>
</evidence>
<dbReference type="Proteomes" id="UP000575068">
    <property type="component" value="Unassembled WGS sequence"/>
</dbReference>
<accession>A0A840HRC4</accession>
<evidence type="ECO:0000256" key="2">
    <source>
        <dbReference type="ARBA" id="ARBA00022598"/>
    </source>
</evidence>
<dbReference type="Gene3D" id="2.30.38.10">
    <property type="entry name" value="Luciferase, Domain 3"/>
    <property type="match status" value="1"/>
</dbReference>
<organism evidence="8 9">
    <name type="scientific">Rhizorhapis suberifaciens</name>
    <name type="common">corky root of lettuce</name>
    <dbReference type="NCBI Taxonomy" id="13656"/>
    <lineage>
        <taxon>Bacteria</taxon>
        <taxon>Pseudomonadati</taxon>
        <taxon>Pseudomonadota</taxon>
        <taxon>Alphaproteobacteria</taxon>
        <taxon>Sphingomonadales</taxon>
        <taxon>Sphingomonadaceae</taxon>
        <taxon>Rhizorhapis</taxon>
    </lineage>
</organism>
<dbReference type="Pfam" id="PF13193">
    <property type="entry name" value="AMP-binding_C"/>
    <property type="match status" value="1"/>
</dbReference>
<comment type="caution">
    <text evidence="8">The sequence shown here is derived from an EMBL/GenBank/DDBJ whole genome shotgun (WGS) entry which is preliminary data.</text>
</comment>
<dbReference type="InterPro" id="IPR000873">
    <property type="entry name" value="AMP-dep_synth/lig_dom"/>
</dbReference>
<dbReference type="InterPro" id="IPR045851">
    <property type="entry name" value="AMP-bd_C_sf"/>
</dbReference>
<comment type="catalytic activity">
    <reaction evidence="3">
        <text>3-(methylsulfanyl)propanoate + ATP + CoA = 3-(methylsulfanyl)propanoyl-CoA + AMP + diphosphate</text>
        <dbReference type="Rhea" id="RHEA:43052"/>
        <dbReference type="ChEBI" id="CHEBI:30616"/>
        <dbReference type="ChEBI" id="CHEBI:33019"/>
        <dbReference type="ChEBI" id="CHEBI:49016"/>
        <dbReference type="ChEBI" id="CHEBI:57287"/>
        <dbReference type="ChEBI" id="CHEBI:82815"/>
        <dbReference type="ChEBI" id="CHEBI:456215"/>
        <dbReference type="EC" id="6.2.1.44"/>
    </reaction>
    <physiologicalReaction direction="left-to-right" evidence="3">
        <dbReference type="Rhea" id="RHEA:43053"/>
    </physiologicalReaction>
</comment>
<feature type="domain" description="AMP-dependent synthetase/ligase" evidence="6">
    <location>
        <begin position="25"/>
        <end position="414"/>
    </location>
</feature>
<dbReference type="Pfam" id="PF00501">
    <property type="entry name" value="AMP-binding"/>
    <property type="match status" value="1"/>
</dbReference>
<name>A0A840HRC4_9SPHN</name>
<evidence type="ECO:0000256" key="3">
    <source>
        <dbReference type="ARBA" id="ARBA00051915"/>
    </source>
</evidence>
<gene>
    <name evidence="8" type="ORF">HNQ99_000477</name>
</gene>
<evidence type="ECO:0000259" key="7">
    <source>
        <dbReference type="Pfam" id="PF13193"/>
    </source>
</evidence>
<evidence type="ECO:0000256" key="4">
    <source>
        <dbReference type="ARBA" id="ARBA00066616"/>
    </source>
</evidence>
<protein>
    <recommendedName>
        <fullName evidence="5">3-methylmercaptopropionyl-CoA ligase</fullName>
        <ecNumber evidence="4">6.2.1.44</ecNumber>
    </recommendedName>
</protein>
<sequence length="559" mass="61158">MEHLSHVIGAGHPPLLKHTIGRALELAVEKWGGDEALVSVHQGVRLTWADLAEKVDRFAAGLLALGLQPGDRVGLWASNCVEWTIVQFATARIGIIQVNINPAYRVNELQHTLRSVGVKALICADRFKTSDYLAMTESLLSEDDLGSSPMASATLPMLRYLIKIGGPARSAWLDFAAVSDLASEEERQRIAPIAASLDGDDPINIQFTSGTTGLPKAATLSHHNILNNGYLSGGAAGLKHGDRLCIPLPLYHCFGMVVGNLACLVHGATMIYPSPAFDRTTALRAIETERCTMIHGVPTMFIDMLEHPDFGQFDLSSLRGGLMGGAPCSIEIMGKVMDRMNMSDVGIAYGITETSPVSFQTAIDDTIERRVSTLGRVQPHLEVKIIDTATGETVQRGEVGELCTRGYSVMLGYWEDPAKTAEAIHEGWMHTGDLAVIDEDGYARIVGRIKDMVIRGGENIYPREIEEVIGRHSKVEDVHVVGVPDARLGEEICAWIKIRAGLSATLEEIELYCREKLAHYKVPRHLRFVSSFPMTVTGKVQKFEIRQTMMAELGLVDKE</sequence>